<protein>
    <recommendedName>
        <fullName evidence="4">Mobilization protein</fullName>
    </recommendedName>
</protein>
<sequence>MKDLDAQIQQVQARLKDLRAIARKHERRNETRRKIIYGAAILHLLDDVSGEKAEKLQHLLDERIRRESDRKFLGLLTAATRPESDD</sequence>
<accession>A0A5S3PL18</accession>
<comment type="caution">
    <text evidence="2">The sequence shown here is derived from an EMBL/GenBank/DDBJ whole genome shotgun (WGS) entry which is preliminary data.</text>
</comment>
<evidence type="ECO:0000256" key="1">
    <source>
        <dbReference type="SAM" id="Coils"/>
    </source>
</evidence>
<dbReference type="RefSeq" id="WP_138661294.1">
    <property type="nucleotide sequence ID" value="NZ_VANS01000001.1"/>
</dbReference>
<gene>
    <name evidence="2" type="ORF">FDT80_06030</name>
</gene>
<keyword evidence="3" id="KW-1185">Reference proteome</keyword>
<evidence type="ECO:0000313" key="2">
    <source>
        <dbReference type="EMBL" id="TMM55124.1"/>
    </source>
</evidence>
<dbReference type="OrthoDB" id="7728370at2"/>
<proteinExistence type="predicted"/>
<reference evidence="2 3" key="1">
    <citation type="submission" date="2019-05" db="EMBL/GenBank/DDBJ databases">
        <title>Sulfitobacter sabulilitoris sp. nov., isolated from a marine sand.</title>
        <authorList>
            <person name="Yoon J.-H."/>
        </authorList>
    </citation>
    <scope>NUCLEOTIDE SEQUENCE [LARGE SCALE GENOMIC DNA]</scope>
    <source>
        <strain evidence="2 3">HSMS-29</strain>
    </source>
</reference>
<dbReference type="Proteomes" id="UP000309550">
    <property type="component" value="Unassembled WGS sequence"/>
</dbReference>
<evidence type="ECO:0008006" key="4">
    <source>
        <dbReference type="Google" id="ProtNLM"/>
    </source>
</evidence>
<keyword evidence="1" id="KW-0175">Coiled coil</keyword>
<evidence type="ECO:0000313" key="3">
    <source>
        <dbReference type="Proteomes" id="UP000309550"/>
    </source>
</evidence>
<organism evidence="2 3">
    <name type="scientific">Sulfitobacter sabulilitoris</name>
    <dbReference type="NCBI Taxonomy" id="2562655"/>
    <lineage>
        <taxon>Bacteria</taxon>
        <taxon>Pseudomonadati</taxon>
        <taxon>Pseudomonadota</taxon>
        <taxon>Alphaproteobacteria</taxon>
        <taxon>Rhodobacterales</taxon>
        <taxon>Roseobacteraceae</taxon>
        <taxon>Sulfitobacter</taxon>
    </lineage>
</organism>
<feature type="coiled-coil region" evidence="1">
    <location>
        <begin position="1"/>
        <end position="28"/>
    </location>
</feature>
<dbReference type="EMBL" id="VANS01000001">
    <property type="protein sequence ID" value="TMM55124.1"/>
    <property type="molecule type" value="Genomic_DNA"/>
</dbReference>
<dbReference type="AlphaFoldDB" id="A0A5S3PL18"/>
<name>A0A5S3PL18_9RHOB</name>